<dbReference type="OrthoDB" id="5800476at2759"/>
<dbReference type="EC" id="2.7.11.1" evidence="1"/>
<dbReference type="PANTHER" id="PTHR11909">
    <property type="entry name" value="CASEIN KINASE-RELATED"/>
    <property type="match status" value="1"/>
</dbReference>
<dbReference type="Pfam" id="PF00069">
    <property type="entry name" value="Pkinase"/>
    <property type="match status" value="1"/>
</dbReference>
<reference evidence="3 4" key="1">
    <citation type="journal article" date="2014" name="PLoS Genet.">
        <title>Analysis of the Phlebiopsis gigantea genome, transcriptome and secretome provides insight into its pioneer colonization strategies of wood.</title>
        <authorList>
            <person name="Hori C."/>
            <person name="Ishida T."/>
            <person name="Igarashi K."/>
            <person name="Samejima M."/>
            <person name="Suzuki H."/>
            <person name="Master E."/>
            <person name="Ferreira P."/>
            <person name="Ruiz-Duenas F.J."/>
            <person name="Held B."/>
            <person name="Canessa P."/>
            <person name="Larrondo L.F."/>
            <person name="Schmoll M."/>
            <person name="Druzhinina I.S."/>
            <person name="Kubicek C.P."/>
            <person name="Gaskell J.A."/>
            <person name="Kersten P."/>
            <person name="St John F."/>
            <person name="Glasner J."/>
            <person name="Sabat G."/>
            <person name="Splinter BonDurant S."/>
            <person name="Syed K."/>
            <person name="Yadav J."/>
            <person name="Mgbeahuruike A.C."/>
            <person name="Kovalchuk A."/>
            <person name="Asiegbu F.O."/>
            <person name="Lackner G."/>
            <person name="Hoffmeister D."/>
            <person name="Rencoret J."/>
            <person name="Gutierrez A."/>
            <person name="Sun H."/>
            <person name="Lindquist E."/>
            <person name="Barry K."/>
            <person name="Riley R."/>
            <person name="Grigoriev I.V."/>
            <person name="Henrissat B."/>
            <person name="Kues U."/>
            <person name="Berka R.M."/>
            <person name="Martinez A.T."/>
            <person name="Covert S.F."/>
            <person name="Blanchette R.A."/>
            <person name="Cullen D."/>
        </authorList>
    </citation>
    <scope>NUCLEOTIDE SEQUENCE [LARGE SCALE GENOMIC DNA]</scope>
    <source>
        <strain evidence="3 4">11061_1 CR5-6</strain>
    </source>
</reference>
<gene>
    <name evidence="3" type="ORF">PHLGIDRAFT_71282</name>
</gene>
<dbReference type="STRING" id="745531.A0A0C3RYT6"/>
<dbReference type="CDD" id="cd14016">
    <property type="entry name" value="STKc_CK1"/>
    <property type="match status" value="1"/>
</dbReference>
<dbReference type="GO" id="GO:0005524">
    <property type="term" value="F:ATP binding"/>
    <property type="evidence" value="ECO:0007669"/>
    <property type="project" value="InterPro"/>
</dbReference>
<dbReference type="InterPro" id="IPR008271">
    <property type="entry name" value="Ser/Thr_kinase_AS"/>
</dbReference>
<dbReference type="SUPFAM" id="SSF56112">
    <property type="entry name" value="Protein kinase-like (PK-like)"/>
    <property type="match status" value="1"/>
</dbReference>
<dbReference type="GO" id="GO:0004674">
    <property type="term" value="F:protein serine/threonine kinase activity"/>
    <property type="evidence" value="ECO:0007669"/>
    <property type="project" value="UniProtKB-EC"/>
</dbReference>
<evidence type="ECO:0000256" key="1">
    <source>
        <dbReference type="ARBA" id="ARBA00012513"/>
    </source>
</evidence>
<evidence type="ECO:0000259" key="2">
    <source>
        <dbReference type="PROSITE" id="PS50011"/>
    </source>
</evidence>
<feature type="domain" description="Protein kinase" evidence="2">
    <location>
        <begin position="30"/>
        <end position="332"/>
    </location>
</feature>
<keyword evidence="4" id="KW-1185">Reference proteome</keyword>
<dbReference type="InterPro" id="IPR000719">
    <property type="entry name" value="Prot_kinase_dom"/>
</dbReference>
<dbReference type="Gene3D" id="1.10.510.10">
    <property type="entry name" value="Transferase(Phosphotransferase) domain 1"/>
    <property type="match status" value="1"/>
</dbReference>
<dbReference type="InterPro" id="IPR011009">
    <property type="entry name" value="Kinase-like_dom_sf"/>
</dbReference>
<protein>
    <recommendedName>
        <fullName evidence="1">non-specific serine/threonine protein kinase</fullName>
        <ecNumber evidence="1">2.7.11.1</ecNumber>
    </recommendedName>
</protein>
<accession>A0A0C3RYT6</accession>
<proteinExistence type="predicted"/>
<dbReference type="AlphaFoldDB" id="A0A0C3RYT6"/>
<dbReference type="InterPro" id="IPR050235">
    <property type="entry name" value="CK1_Ser-Thr_kinase"/>
</dbReference>
<dbReference type="PROSITE" id="PS00108">
    <property type="entry name" value="PROTEIN_KINASE_ST"/>
    <property type="match status" value="1"/>
</dbReference>
<name>A0A0C3RYT6_PHLG1</name>
<dbReference type="PROSITE" id="PS50011">
    <property type="entry name" value="PROTEIN_KINASE_DOM"/>
    <property type="match status" value="1"/>
</dbReference>
<evidence type="ECO:0000313" key="4">
    <source>
        <dbReference type="Proteomes" id="UP000053257"/>
    </source>
</evidence>
<sequence length="332" mass="37058">MSARGRDHLSQTTTVADVRALETSCVAGRFKLLERIGQGSFVGTVYRGRDIMSQQEYAIKVEPYNSELSQLEHEFEVYSKLNGGQGIPRMHWQGAEHGHNIVVLDLLGPSLEALACEQGERIPLQFVVDLSNQLFLRLEYLHNRNLVHRDIKPANLLMGPRHSSTLYIVDFGFAMPFRDNNTGAHIPMYTIRDSLVGTPRFASLNGHKGRCLSRRDDIESATYVLLYLAAGALPWAGCPGTSAKQLRALGQQKERCNIPAFCQAHNIPAEFAYAIEYARQLAYSEAPDYQHIQNLYRSAARFTASEPQVEKIPDPGCSLKAKDAVVCHSKLT</sequence>
<dbReference type="HOGENOM" id="CLU_019279_2_0_1"/>
<evidence type="ECO:0000313" key="3">
    <source>
        <dbReference type="EMBL" id="KIP07361.1"/>
    </source>
</evidence>
<dbReference type="EMBL" id="KN840499">
    <property type="protein sequence ID" value="KIP07361.1"/>
    <property type="molecule type" value="Genomic_DNA"/>
</dbReference>
<dbReference type="Proteomes" id="UP000053257">
    <property type="component" value="Unassembled WGS sequence"/>
</dbReference>
<organism evidence="3 4">
    <name type="scientific">Phlebiopsis gigantea (strain 11061_1 CR5-6)</name>
    <name type="common">White-rot fungus</name>
    <name type="synonym">Peniophora gigantea</name>
    <dbReference type="NCBI Taxonomy" id="745531"/>
    <lineage>
        <taxon>Eukaryota</taxon>
        <taxon>Fungi</taxon>
        <taxon>Dikarya</taxon>
        <taxon>Basidiomycota</taxon>
        <taxon>Agaricomycotina</taxon>
        <taxon>Agaricomycetes</taxon>
        <taxon>Polyporales</taxon>
        <taxon>Phanerochaetaceae</taxon>
        <taxon>Phlebiopsis</taxon>
    </lineage>
</organism>
<dbReference type="SMART" id="SM00220">
    <property type="entry name" value="S_TKc"/>
    <property type="match status" value="1"/>
</dbReference>